<feature type="transmembrane region" description="Helical" evidence="5">
    <location>
        <begin position="44"/>
        <end position="63"/>
    </location>
</feature>
<comment type="caution">
    <text evidence="7">The sequence shown here is derived from an EMBL/GenBank/DDBJ whole genome shotgun (WGS) entry which is preliminary data.</text>
</comment>
<dbReference type="Pfam" id="PF03151">
    <property type="entry name" value="TPT"/>
    <property type="match status" value="1"/>
</dbReference>
<feature type="domain" description="Sugar phosphate transporter" evidence="6">
    <location>
        <begin position="42"/>
        <end position="313"/>
    </location>
</feature>
<evidence type="ECO:0000259" key="6">
    <source>
        <dbReference type="Pfam" id="PF03151"/>
    </source>
</evidence>
<dbReference type="InterPro" id="IPR004853">
    <property type="entry name" value="Sugar_P_trans_dom"/>
</dbReference>
<feature type="transmembrane region" description="Helical" evidence="5">
    <location>
        <begin position="160"/>
        <end position="176"/>
    </location>
</feature>
<sequence length="318" mass="34092">MVVGAAWVISSALFTTYSTSAFLRYDPSVSKQKPFFTTQISRPALLTICRLGGSLLMGLLLHPDLHMIAQRVQSTLTNIPHFTLPAIFLFIANYANSISLNRIGISLTYTSKCAIPLMTVLLTIVMDGMNALPNARALLSLVPIAIGIAAASWNSPTFELVGFLAAMLSTTAQSALNVTSKKAMVKAGISGLAAQRAMVAVGFGLSVFMTVLGSLKEKVAAKTTSQFRRTPSAEQTDFPPPWLTLMAVTAYHLEYMLSFMFVKLVQPITYGACDSMRRLTIILAGRAMFGGHPFSTVNLLGIALALIGALSYSIANSL</sequence>
<dbReference type="PANTHER" id="PTHR11132">
    <property type="entry name" value="SOLUTE CARRIER FAMILY 35"/>
    <property type="match status" value="1"/>
</dbReference>
<evidence type="ECO:0000256" key="5">
    <source>
        <dbReference type="SAM" id="Phobius"/>
    </source>
</evidence>
<dbReference type="AlphaFoldDB" id="A0A1Z5KDU4"/>
<dbReference type="OrthoDB" id="6418713at2759"/>
<dbReference type="EMBL" id="BDSP01000207">
    <property type="protein sequence ID" value="GAX24346.1"/>
    <property type="molecule type" value="Genomic_DNA"/>
</dbReference>
<feature type="transmembrane region" description="Helical" evidence="5">
    <location>
        <begin position="294"/>
        <end position="315"/>
    </location>
</feature>
<name>A0A1Z5KDU4_FISSO</name>
<evidence type="ECO:0000256" key="2">
    <source>
        <dbReference type="ARBA" id="ARBA00022692"/>
    </source>
</evidence>
<proteinExistence type="predicted"/>
<gene>
    <name evidence="7" type="ORF">FisN_4Lu601</name>
</gene>
<comment type="subcellular location">
    <subcellularLocation>
        <location evidence="1">Membrane</location>
        <topology evidence="1">Multi-pass membrane protein</topology>
    </subcellularLocation>
</comment>
<evidence type="ECO:0000313" key="7">
    <source>
        <dbReference type="EMBL" id="GAX24346.1"/>
    </source>
</evidence>
<evidence type="ECO:0000256" key="3">
    <source>
        <dbReference type="ARBA" id="ARBA00022989"/>
    </source>
</evidence>
<keyword evidence="4 5" id="KW-0472">Membrane</keyword>
<keyword evidence="3 5" id="KW-1133">Transmembrane helix</keyword>
<keyword evidence="2 5" id="KW-0812">Transmembrane</keyword>
<evidence type="ECO:0000256" key="4">
    <source>
        <dbReference type="ARBA" id="ARBA00023136"/>
    </source>
</evidence>
<feature type="transmembrane region" description="Helical" evidence="5">
    <location>
        <begin position="197"/>
        <end position="215"/>
    </location>
</feature>
<feature type="transmembrane region" description="Helical" evidence="5">
    <location>
        <begin position="137"/>
        <end position="154"/>
    </location>
</feature>
<evidence type="ECO:0000256" key="1">
    <source>
        <dbReference type="ARBA" id="ARBA00004141"/>
    </source>
</evidence>
<organism evidence="7 8">
    <name type="scientific">Fistulifera solaris</name>
    <name type="common">Oleaginous diatom</name>
    <dbReference type="NCBI Taxonomy" id="1519565"/>
    <lineage>
        <taxon>Eukaryota</taxon>
        <taxon>Sar</taxon>
        <taxon>Stramenopiles</taxon>
        <taxon>Ochrophyta</taxon>
        <taxon>Bacillariophyta</taxon>
        <taxon>Bacillariophyceae</taxon>
        <taxon>Bacillariophycidae</taxon>
        <taxon>Naviculales</taxon>
        <taxon>Naviculaceae</taxon>
        <taxon>Fistulifera</taxon>
    </lineage>
</organism>
<evidence type="ECO:0000313" key="8">
    <source>
        <dbReference type="Proteomes" id="UP000198406"/>
    </source>
</evidence>
<reference evidence="7 8" key="1">
    <citation type="journal article" date="2015" name="Plant Cell">
        <title>Oil accumulation by the oleaginous diatom Fistulifera solaris as revealed by the genome and transcriptome.</title>
        <authorList>
            <person name="Tanaka T."/>
            <person name="Maeda Y."/>
            <person name="Veluchamy A."/>
            <person name="Tanaka M."/>
            <person name="Abida H."/>
            <person name="Marechal E."/>
            <person name="Bowler C."/>
            <person name="Muto M."/>
            <person name="Sunaga Y."/>
            <person name="Tanaka M."/>
            <person name="Yoshino T."/>
            <person name="Taniguchi T."/>
            <person name="Fukuda Y."/>
            <person name="Nemoto M."/>
            <person name="Matsumoto M."/>
            <person name="Wong P.S."/>
            <person name="Aburatani S."/>
            <person name="Fujibuchi W."/>
        </authorList>
    </citation>
    <scope>NUCLEOTIDE SEQUENCE [LARGE SCALE GENOMIC DNA]</scope>
    <source>
        <strain evidence="7 8">JPCC DA0580</strain>
    </source>
</reference>
<protein>
    <recommendedName>
        <fullName evidence="6">Sugar phosphate transporter domain-containing protein</fullName>
    </recommendedName>
</protein>
<dbReference type="GO" id="GO:0016020">
    <property type="term" value="C:membrane"/>
    <property type="evidence" value="ECO:0007669"/>
    <property type="project" value="UniProtKB-SubCell"/>
</dbReference>
<feature type="transmembrane region" description="Helical" evidence="5">
    <location>
        <begin position="75"/>
        <end position="95"/>
    </location>
</feature>
<dbReference type="Proteomes" id="UP000198406">
    <property type="component" value="Unassembled WGS sequence"/>
</dbReference>
<keyword evidence="8" id="KW-1185">Reference proteome</keyword>
<dbReference type="InterPro" id="IPR050186">
    <property type="entry name" value="TPT_transporter"/>
</dbReference>
<feature type="transmembrane region" description="Helical" evidence="5">
    <location>
        <begin position="107"/>
        <end position="125"/>
    </location>
</feature>
<dbReference type="InParanoid" id="A0A1Z5KDU4"/>
<accession>A0A1Z5KDU4</accession>